<gene>
    <name evidence="1" type="ORF">AYI68_g1453</name>
</gene>
<organism evidence="1 2">
    <name type="scientific">Smittium mucronatum</name>
    <dbReference type="NCBI Taxonomy" id="133383"/>
    <lineage>
        <taxon>Eukaryota</taxon>
        <taxon>Fungi</taxon>
        <taxon>Fungi incertae sedis</taxon>
        <taxon>Zoopagomycota</taxon>
        <taxon>Kickxellomycotina</taxon>
        <taxon>Harpellomycetes</taxon>
        <taxon>Harpellales</taxon>
        <taxon>Legeriomycetaceae</taxon>
        <taxon>Smittium</taxon>
    </lineage>
</organism>
<evidence type="ECO:0000313" key="1">
    <source>
        <dbReference type="EMBL" id="OLY84385.1"/>
    </source>
</evidence>
<dbReference type="Proteomes" id="UP000187455">
    <property type="component" value="Unassembled WGS sequence"/>
</dbReference>
<evidence type="ECO:0000313" key="2">
    <source>
        <dbReference type="Proteomes" id="UP000187455"/>
    </source>
</evidence>
<comment type="caution">
    <text evidence="1">The sequence shown here is derived from an EMBL/GenBank/DDBJ whole genome shotgun (WGS) entry which is preliminary data.</text>
</comment>
<sequence length="89" mass="10149">MGSQDNNQWYLTQVKPGFKRGHQPLFILSGYFTDSSTPSYPMVFRADHSDDGSGVRSCARNLIHTYHKVLKDLWKGLVKIINHNKVAVE</sequence>
<dbReference type="AlphaFoldDB" id="A0A1R0H5D0"/>
<accession>A0A1R0H5D0</accession>
<name>A0A1R0H5D0_9FUNG</name>
<protein>
    <submittedName>
        <fullName evidence="1">Uncharacterized protein</fullName>
    </submittedName>
</protein>
<reference evidence="1 2" key="1">
    <citation type="journal article" date="2016" name="Mol. Biol. Evol.">
        <title>Genome-Wide Survey of Gut Fungi (Harpellales) Reveals the First Horizontally Transferred Ubiquitin Gene from a Mosquito Host.</title>
        <authorList>
            <person name="Wang Y."/>
            <person name="White M.M."/>
            <person name="Kvist S."/>
            <person name="Moncalvo J.M."/>
        </authorList>
    </citation>
    <scope>NUCLEOTIDE SEQUENCE [LARGE SCALE GENOMIC DNA]</scope>
    <source>
        <strain evidence="1 2">ALG-7-W6</strain>
    </source>
</reference>
<keyword evidence="2" id="KW-1185">Reference proteome</keyword>
<proteinExistence type="predicted"/>
<dbReference type="EMBL" id="LSSL01000517">
    <property type="protein sequence ID" value="OLY84385.1"/>
    <property type="molecule type" value="Genomic_DNA"/>
</dbReference>